<keyword evidence="2" id="KW-1185">Reference proteome</keyword>
<reference evidence="1 2" key="1">
    <citation type="journal article" date="2019" name="Commun. Biol.">
        <title>The bagworm genome reveals a unique fibroin gene that provides high tensile strength.</title>
        <authorList>
            <person name="Kono N."/>
            <person name="Nakamura H."/>
            <person name="Ohtoshi R."/>
            <person name="Tomita M."/>
            <person name="Numata K."/>
            <person name="Arakawa K."/>
        </authorList>
    </citation>
    <scope>NUCLEOTIDE SEQUENCE [LARGE SCALE GENOMIC DNA]</scope>
</reference>
<evidence type="ECO:0000313" key="2">
    <source>
        <dbReference type="Proteomes" id="UP000299102"/>
    </source>
</evidence>
<evidence type="ECO:0000313" key="1">
    <source>
        <dbReference type="EMBL" id="GBP95435.1"/>
    </source>
</evidence>
<dbReference type="Proteomes" id="UP000299102">
    <property type="component" value="Unassembled WGS sequence"/>
</dbReference>
<organism evidence="1 2">
    <name type="scientific">Eumeta variegata</name>
    <name type="common">Bagworm moth</name>
    <name type="synonym">Eumeta japonica</name>
    <dbReference type="NCBI Taxonomy" id="151549"/>
    <lineage>
        <taxon>Eukaryota</taxon>
        <taxon>Metazoa</taxon>
        <taxon>Ecdysozoa</taxon>
        <taxon>Arthropoda</taxon>
        <taxon>Hexapoda</taxon>
        <taxon>Insecta</taxon>
        <taxon>Pterygota</taxon>
        <taxon>Neoptera</taxon>
        <taxon>Endopterygota</taxon>
        <taxon>Lepidoptera</taxon>
        <taxon>Glossata</taxon>
        <taxon>Ditrysia</taxon>
        <taxon>Tineoidea</taxon>
        <taxon>Psychidae</taxon>
        <taxon>Oiketicinae</taxon>
        <taxon>Eumeta</taxon>
    </lineage>
</organism>
<comment type="caution">
    <text evidence="1">The sequence shown here is derived from an EMBL/GenBank/DDBJ whole genome shotgun (WGS) entry which is preliminary data.</text>
</comment>
<proteinExistence type="predicted"/>
<gene>
    <name evidence="1" type="ORF">EVAR_68850_1</name>
</gene>
<name>A0A4C2A8X0_EUMVA</name>
<accession>A0A4C2A8X0</accession>
<dbReference type="EMBL" id="BGZK01002629">
    <property type="protein sequence ID" value="GBP95435.1"/>
    <property type="molecule type" value="Genomic_DNA"/>
</dbReference>
<sequence length="98" mass="10809">MLLHRSATTTNTNNNNEVKTTVGNFGTGLKISTTYHYASAVYKASQPRLVSFPQEQSWAFNLRSTDLKYGIAIGILGRLAANFNETLPGPMLMQMVKV</sequence>
<protein>
    <submittedName>
        <fullName evidence="1">Uncharacterized protein</fullName>
    </submittedName>
</protein>
<dbReference type="AlphaFoldDB" id="A0A4C2A8X0"/>